<name>A0A150GVT5_GONPE</name>
<evidence type="ECO:0000313" key="3">
    <source>
        <dbReference type="Proteomes" id="UP000075714"/>
    </source>
</evidence>
<proteinExistence type="predicted"/>
<evidence type="ECO:0000256" key="1">
    <source>
        <dbReference type="SAM" id="MobiDB-lite"/>
    </source>
</evidence>
<feature type="region of interest" description="Disordered" evidence="1">
    <location>
        <begin position="105"/>
        <end position="147"/>
    </location>
</feature>
<accession>A0A150GVT5</accession>
<organism evidence="2 3">
    <name type="scientific">Gonium pectorale</name>
    <name type="common">Green alga</name>
    <dbReference type="NCBI Taxonomy" id="33097"/>
    <lineage>
        <taxon>Eukaryota</taxon>
        <taxon>Viridiplantae</taxon>
        <taxon>Chlorophyta</taxon>
        <taxon>core chlorophytes</taxon>
        <taxon>Chlorophyceae</taxon>
        <taxon>CS clade</taxon>
        <taxon>Chlamydomonadales</taxon>
        <taxon>Volvocaceae</taxon>
        <taxon>Gonium</taxon>
    </lineage>
</organism>
<reference evidence="3" key="1">
    <citation type="journal article" date="2016" name="Nat. Commun.">
        <title>The Gonium pectorale genome demonstrates co-option of cell cycle regulation during the evolution of multicellularity.</title>
        <authorList>
            <person name="Hanschen E.R."/>
            <person name="Marriage T.N."/>
            <person name="Ferris P.J."/>
            <person name="Hamaji T."/>
            <person name="Toyoda A."/>
            <person name="Fujiyama A."/>
            <person name="Neme R."/>
            <person name="Noguchi H."/>
            <person name="Minakuchi Y."/>
            <person name="Suzuki M."/>
            <person name="Kawai-Toyooka H."/>
            <person name="Smith D.R."/>
            <person name="Sparks H."/>
            <person name="Anderson J."/>
            <person name="Bakaric R."/>
            <person name="Luria V."/>
            <person name="Karger A."/>
            <person name="Kirschner M.W."/>
            <person name="Durand P.M."/>
            <person name="Michod R.E."/>
            <person name="Nozaki H."/>
            <person name="Olson B.J."/>
        </authorList>
    </citation>
    <scope>NUCLEOTIDE SEQUENCE [LARGE SCALE GENOMIC DNA]</scope>
    <source>
        <strain evidence="3">NIES-2863</strain>
    </source>
</reference>
<dbReference type="Proteomes" id="UP000075714">
    <property type="component" value="Unassembled WGS sequence"/>
</dbReference>
<keyword evidence="3" id="KW-1185">Reference proteome</keyword>
<protein>
    <submittedName>
        <fullName evidence="2">Uncharacterized protein</fullName>
    </submittedName>
</protein>
<comment type="caution">
    <text evidence="2">The sequence shown here is derived from an EMBL/GenBank/DDBJ whole genome shotgun (WGS) entry which is preliminary data.</text>
</comment>
<feature type="region of interest" description="Disordered" evidence="1">
    <location>
        <begin position="28"/>
        <end position="51"/>
    </location>
</feature>
<dbReference type="AlphaFoldDB" id="A0A150GVT5"/>
<feature type="compositionally biased region" description="Low complexity" evidence="1">
    <location>
        <begin position="322"/>
        <end position="335"/>
    </location>
</feature>
<sequence length="413" mass="41547">MLSDLAEDVADGELFTAECVLHLTAGSTSGSPHNAADTPAAAPPSPELLPPADSILPAPPAAAITVDPFGSSGTGSAQLCQGWWHDQRAHPELQLPPAVLPAKLEPPSPKGMSGAVSKPPPLPPGPTVPSAVAKGEQQPVPQACGAAPLLPHSMPGIGAFTATIGASYNSSTQPGPAPWHPSLPQVSLQPKTATLQPEQQQLQEAVKAAAAPAGPHWFVGVDDDGDDLALAELDFTALPLQPDLAAQPAHGVAEVAVAASSGPASACGTAWRALDVPPAEEQKPCSGAAGTHPPVAMAPSPLPHCDWTGVSLTGQETSLQLPAPTKTPPSQQQQPVDGGSQAAADFIRPVDTQQGISPASKPCMPVAVGVPDVRDVSCGAAWALPPMQMWEGAVGPLSPAGSAVPPLTLAPPL</sequence>
<gene>
    <name evidence="2" type="ORF">GPECTOR_6g791</name>
</gene>
<evidence type="ECO:0000313" key="2">
    <source>
        <dbReference type="EMBL" id="KXZ53873.1"/>
    </source>
</evidence>
<feature type="compositionally biased region" description="Pro residues" evidence="1">
    <location>
        <begin position="118"/>
        <end position="127"/>
    </location>
</feature>
<feature type="region of interest" description="Disordered" evidence="1">
    <location>
        <begin position="319"/>
        <end position="341"/>
    </location>
</feature>
<dbReference type="EMBL" id="LSYV01000007">
    <property type="protein sequence ID" value="KXZ53873.1"/>
    <property type="molecule type" value="Genomic_DNA"/>
</dbReference>